<reference evidence="5" key="1">
    <citation type="submission" date="2025-08" db="UniProtKB">
        <authorList>
            <consortium name="RefSeq"/>
        </authorList>
    </citation>
    <scope>IDENTIFICATION</scope>
    <source>
        <tissue evidence="5">Muscle</tissue>
    </source>
</reference>
<dbReference type="PANTHER" id="PTHR14919">
    <property type="entry name" value="KPL2-RELATED"/>
    <property type="match status" value="1"/>
</dbReference>
<dbReference type="InterPro" id="IPR001715">
    <property type="entry name" value="CH_dom"/>
</dbReference>
<evidence type="ECO:0000256" key="2">
    <source>
        <dbReference type="SAM" id="MobiDB-lite"/>
    </source>
</evidence>
<feature type="region of interest" description="Disordered" evidence="2">
    <location>
        <begin position="875"/>
        <end position="905"/>
    </location>
</feature>
<dbReference type="InterPro" id="IPR027417">
    <property type="entry name" value="P-loop_NTPase"/>
</dbReference>
<keyword evidence="4" id="KW-1185">Reference proteome</keyword>
<dbReference type="Gene3D" id="3.40.50.300">
    <property type="entry name" value="P-loop containing nucleotide triphosphate hydrolases"/>
    <property type="match status" value="1"/>
</dbReference>
<evidence type="ECO:0000259" key="3">
    <source>
        <dbReference type="PROSITE" id="PS50021"/>
    </source>
</evidence>
<accession>A0ABM1TJT5</accession>
<evidence type="ECO:0000256" key="1">
    <source>
        <dbReference type="SAM" id="Coils"/>
    </source>
</evidence>
<dbReference type="GeneID" id="106470932"/>
<feature type="domain" description="Calponin-homology (CH)" evidence="3">
    <location>
        <begin position="1"/>
        <end position="103"/>
    </location>
</feature>
<dbReference type="RefSeq" id="XP_022256141.1">
    <property type="nucleotide sequence ID" value="XM_022400433.1"/>
</dbReference>
<protein>
    <submittedName>
        <fullName evidence="5">Sperm flagellar protein 2-like</fullName>
    </submittedName>
</protein>
<dbReference type="PANTHER" id="PTHR14919:SF0">
    <property type="entry name" value="SPERM FLAGELLAR PROTEIN 2"/>
    <property type="match status" value="1"/>
</dbReference>
<sequence length="1282" mass="148577">MFEVLLRWLNQDLGLSKLIEPSTFVQDFTDGYLMGEILYCYNLQDDFRNFSHGSAIENFQRLQPTLQNLGIPLTSSDVSEMMAAMPCTISKILFQMYIALHSSQSRIITDIKEHHLLESLCKMEWPLLSKIQGMQLLTNPESFQADNMNISKYLPSHSGADTVHIEQILPNSKDNSSVPETISMTQNVDVGKDQLDAMVMAWHKKNLETMVKKKQKAEASLQTKKLPTEEKANEALRNIFFTGELMKQTRVKFSQAAVQREAEETKEDIVKFEEKQKNIMSNNYNQETLTDRCTENSTLERSSVNMIISNIRKRVKNDLYRTQAREKYRKEYLARLKESKIKSQETKLEEWLVGCLRKRSQFEHRVSSQLIDLKQKKEILRYNRLLVQKHFEKQRQQEFEESLEQEKIRAELLKKAQKDKFLQEQEFNQKLLKYKEQQRYQKNYSICQEVLLEIVEFSLKISEYNIITNKQIPEPLIHSWKIRFLKGFSLSEEVTSEEYISPENSEIAEQCQKALDEISIKEYLEWRNEWETNGYVANALGRKIIGFIVHKILRMAEPPKEPPLPHTFPNFALRACLIGKPLSGKTSILQKFELAHNFVILNVEKLVAEAALVACETADEQISDKDSYSQEQENAPSSYIAKLPCEANENIVKTLKYGNSIDDESIINILVSSIRQLPEGTKWVIDGFPYSIRQAHLLFKELTGQCWTLMDYKSHNEPLSVLVPDPLPPNVLIPTTCGLDVVIYLHVEDETLLNRIAEKKTSFCFSTVENFQNDRHKDHTDNLNSKEYSSSFMSVLKDTGQWHHQLLSFSQDQHALEEWFSNFGIFHVINGEQDPDCVLDEIERLLLSHVSEVENLVTSNDNLCKELKVSLKEEIAQQERKEDHPDSAGNNEIYESEQEGGSQGINLHEKKTTLVERSDNLNSQNYPEKPNDVKETLSNFQIDGFINMPLTEKVLMLLFKSWKILEEIYLKSLTVVFRGLRNEHEKMVKYIFRIQKTFEELCKQPDRRQELLDEWVTSYNTFPDDFRSDTQTKAELHLQVEDLREALWEVCDKRKEHLESGFLALVTEKWLEIHSAILTNYFIFLIQTELDRHQNMDNILCDYYYTIMGKVLSDSGTLWPRLYLANVVTSENIGNTSDLTILDKKNKSLYPHLMLAPQQGKEKRKYGSEPIQQCNLKETQLNTTEKLLEEAFKQALDCLERKTEDHLIRMKVELTEVQTELGTISSTGEKILVAPSSDEICLELRKELEKVPGSVTFGDLGFSGNPYSFELGTYAFSSVDSP</sequence>
<dbReference type="InterPro" id="IPR036872">
    <property type="entry name" value="CH_dom_sf"/>
</dbReference>
<evidence type="ECO:0000313" key="5">
    <source>
        <dbReference type="RefSeq" id="XP_022256141.1"/>
    </source>
</evidence>
<dbReference type="InterPro" id="IPR054517">
    <property type="entry name" value="SPEF2_D5"/>
</dbReference>
<gene>
    <name evidence="5" type="primary">LOC106470932</name>
</gene>
<dbReference type="InterPro" id="IPR010441">
    <property type="entry name" value="CH_2"/>
</dbReference>
<feature type="compositionally biased region" description="Basic and acidic residues" evidence="2">
    <location>
        <begin position="875"/>
        <end position="886"/>
    </location>
</feature>
<keyword evidence="1" id="KW-0175">Coiled coil</keyword>
<evidence type="ECO:0000313" key="4">
    <source>
        <dbReference type="Proteomes" id="UP000694941"/>
    </source>
</evidence>
<proteinExistence type="predicted"/>
<organism evidence="4 5">
    <name type="scientific">Limulus polyphemus</name>
    <name type="common">Atlantic horseshoe crab</name>
    <dbReference type="NCBI Taxonomy" id="6850"/>
    <lineage>
        <taxon>Eukaryota</taxon>
        <taxon>Metazoa</taxon>
        <taxon>Ecdysozoa</taxon>
        <taxon>Arthropoda</taxon>
        <taxon>Chelicerata</taxon>
        <taxon>Merostomata</taxon>
        <taxon>Xiphosura</taxon>
        <taxon>Limulidae</taxon>
        <taxon>Limulus</taxon>
    </lineage>
</organism>
<dbReference type="Gene3D" id="1.10.418.10">
    <property type="entry name" value="Calponin-like domain"/>
    <property type="match status" value="1"/>
</dbReference>
<dbReference type="Proteomes" id="UP000694941">
    <property type="component" value="Unplaced"/>
</dbReference>
<dbReference type="SUPFAM" id="SSF52540">
    <property type="entry name" value="P-loop containing nucleoside triphosphate hydrolases"/>
    <property type="match status" value="1"/>
</dbReference>
<dbReference type="InterPro" id="IPR052634">
    <property type="entry name" value="Sperm_flagellar-bone_growth"/>
</dbReference>
<dbReference type="Pfam" id="PF06294">
    <property type="entry name" value="CH_2"/>
    <property type="match status" value="1"/>
</dbReference>
<dbReference type="PROSITE" id="PS50021">
    <property type="entry name" value="CH"/>
    <property type="match status" value="1"/>
</dbReference>
<feature type="coiled-coil region" evidence="1">
    <location>
        <begin position="255"/>
        <end position="282"/>
    </location>
</feature>
<dbReference type="Pfam" id="PF22946">
    <property type="entry name" value="SPEF2_D5"/>
    <property type="match status" value="1"/>
</dbReference>
<name>A0ABM1TJT5_LIMPO</name>